<keyword evidence="4 6" id="KW-1133">Transmembrane helix</keyword>
<evidence type="ECO:0000313" key="7">
    <source>
        <dbReference type="EMBL" id="BDZ49330.1"/>
    </source>
</evidence>
<keyword evidence="2" id="KW-1003">Cell membrane</keyword>
<protein>
    <submittedName>
        <fullName evidence="7">Ribose ABC transporter permease</fullName>
    </submittedName>
</protein>
<dbReference type="PANTHER" id="PTHR32196">
    <property type="entry name" value="ABC TRANSPORTER PERMEASE PROTEIN YPHD-RELATED-RELATED"/>
    <property type="match status" value="1"/>
</dbReference>
<dbReference type="InterPro" id="IPR001851">
    <property type="entry name" value="ABC_transp_permease"/>
</dbReference>
<evidence type="ECO:0000256" key="6">
    <source>
        <dbReference type="SAM" id="Phobius"/>
    </source>
</evidence>
<comment type="subcellular location">
    <subcellularLocation>
        <location evidence="1">Cell membrane</location>
        <topology evidence="1">Multi-pass membrane protein</topology>
    </subcellularLocation>
</comment>
<reference evidence="8" key="1">
    <citation type="journal article" date="2019" name="Int. J. Syst. Evol. Microbiol.">
        <title>The Global Catalogue of Microorganisms (GCM) 10K type strain sequencing project: providing services to taxonomists for standard genome sequencing and annotation.</title>
        <authorList>
            <consortium name="The Broad Institute Genomics Platform"/>
            <consortium name="The Broad Institute Genome Sequencing Center for Infectious Disease"/>
            <person name="Wu L."/>
            <person name="Ma J."/>
        </authorList>
    </citation>
    <scope>NUCLEOTIDE SEQUENCE [LARGE SCALE GENOMIC DNA]</scope>
    <source>
        <strain evidence="8">NBRC 108728</strain>
    </source>
</reference>
<evidence type="ECO:0000256" key="2">
    <source>
        <dbReference type="ARBA" id="ARBA00022475"/>
    </source>
</evidence>
<feature type="transmembrane region" description="Helical" evidence="6">
    <location>
        <begin position="229"/>
        <end position="248"/>
    </location>
</feature>
<sequence length="364" mass="37184">MTTSTITPNRTVKTVPGKSTNAVSVGLWVMKLGPGMILVLLAIAMTIANPLFFTERNMQNLAMQTASIAILALGQLLVILTGGIDLSVGSVLSLASVVGATIFIGGVGNGLVVIGAMVLVGAIAGWVNGAVFVLGRIPSPFIVTLAMLSVASGLALSISNGQPLVGMPDSVNYLGSAFVGPVPVSLIFVAVLGVAVWVLTRKMTWGRWIYAIGSNEEAARRVGIPVKKVMISVYVFAGIAAGLAAIVVSGRTNSGYPTAGSLAELDAIAAVIIGGASFTGGRGGVSNALIGALTLGVIRNGLNLLGVNQYIQIVIIGATIVLAVLLDVYRTRAEARFRAILAQRSVTSQSVSTRNIATQTGASS</sequence>
<evidence type="ECO:0000256" key="3">
    <source>
        <dbReference type="ARBA" id="ARBA00022692"/>
    </source>
</evidence>
<feature type="transmembrane region" description="Helical" evidence="6">
    <location>
        <begin position="32"/>
        <end position="53"/>
    </location>
</feature>
<keyword evidence="5 6" id="KW-0472">Membrane</keyword>
<organism evidence="7 8">
    <name type="scientific">Frondihabitans sucicola</name>
    <dbReference type="NCBI Taxonomy" id="1268041"/>
    <lineage>
        <taxon>Bacteria</taxon>
        <taxon>Bacillati</taxon>
        <taxon>Actinomycetota</taxon>
        <taxon>Actinomycetes</taxon>
        <taxon>Micrococcales</taxon>
        <taxon>Microbacteriaceae</taxon>
        <taxon>Frondihabitans</taxon>
    </lineage>
</organism>
<evidence type="ECO:0000256" key="4">
    <source>
        <dbReference type="ARBA" id="ARBA00022989"/>
    </source>
</evidence>
<evidence type="ECO:0000313" key="8">
    <source>
        <dbReference type="Proteomes" id="UP001321486"/>
    </source>
</evidence>
<name>A0ABM8GLN9_9MICO</name>
<proteinExistence type="predicted"/>
<evidence type="ECO:0000256" key="1">
    <source>
        <dbReference type="ARBA" id="ARBA00004651"/>
    </source>
</evidence>
<feature type="transmembrane region" description="Helical" evidence="6">
    <location>
        <begin position="94"/>
        <end position="127"/>
    </location>
</feature>
<dbReference type="CDD" id="cd06579">
    <property type="entry name" value="TM_PBP1_transp_AraH_like"/>
    <property type="match status" value="1"/>
</dbReference>
<dbReference type="Proteomes" id="UP001321486">
    <property type="component" value="Chromosome"/>
</dbReference>
<keyword evidence="3 6" id="KW-0812">Transmembrane</keyword>
<feature type="transmembrane region" description="Helical" evidence="6">
    <location>
        <begin position="310"/>
        <end position="329"/>
    </location>
</feature>
<evidence type="ECO:0000256" key="5">
    <source>
        <dbReference type="ARBA" id="ARBA00023136"/>
    </source>
</evidence>
<dbReference type="RefSeq" id="WP_286346141.1">
    <property type="nucleotide sequence ID" value="NZ_AP027732.1"/>
</dbReference>
<gene>
    <name evidence="7" type="primary">rbsC</name>
    <name evidence="7" type="ORF">GCM10025867_15710</name>
</gene>
<dbReference type="PANTHER" id="PTHR32196:SF72">
    <property type="entry name" value="RIBOSE IMPORT PERMEASE PROTEIN RBSC"/>
    <property type="match status" value="1"/>
</dbReference>
<feature type="transmembrane region" description="Helical" evidence="6">
    <location>
        <begin position="178"/>
        <end position="199"/>
    </location>
</feature>
<dbReference type="Pfam" id="PF02653">
    <property type="entry name" value="BPD_transp_2"/>
    <property type="match status" value="1"/>
</dbReference>
<dbReference type="EMBL" id="AP027732">
    <property type="protein sequence ID" value="BDZ49330.1"/>
    <property type="molecule type" value="Genomic_DNA"/>
</dbReference>
<feature type="transmembrane region" description="Helical" evidence="6">
    <location>
        <begin position="139"/>
        <end position="158"/>
    </location>
</feature>
<accession>A0ABM8GLN9</accession>
<feature type="transmembrane region" description="Helical" evidence="6">
    <location>
        <begin position="65"/>
        <end position="88"/>
    </location>
</feature>
<keyword evidence="8" id="KW-1185">Reference proteome</keyword>